<dbReference type="RefSeq" id="WP_078221932.1">
    <property type="nucleotide sequence ID" value="NZ_CP019911.1"/>
</dbReference>
<dbReference type="Pfam" id="PF01663">
    <property type="entry name" value="Phosphodiest"/>
    <property type="match status" value="1"/>
</dbReference>
<dbReference type="InterPro" id="IPR002591">
    <property type="entry name" value="Phosphodiest/P_Trfase"/>
</dbReference>
<dbReference type="EMBL" id="CP019911">
    <property type="protein sequence ID" value="AQW29253.1"/>
    <property type="molecule type" value="Genomic_DNA"/>
</dbReference>
<organism evidence="2 3">
    <name type="scientific">blood disease bacterium A2-HR MARDI</name>
    <dbReference type="NCBI Taxonomy" id="1944648"/>
    <lineage>
        <taxon>Bacteria</taxon>
        <taxon>Pseudomonadati</taxon>
        <taxon>Pseudomonadota</taxon>
        <taxon>Betaproteobacteria</taxon>
        <taxon>Burkholderiales</taxon>
        <taxon>Burkholderiaceae</taxon>
        <taxon>Ralstonia</taxon>
        <taxon>Ralstonia solanacearum species complex</taxon>
    </lineage>
</organism>
<feature type="chain" id="PRO_5010726477" evidence="1">
    <location>
        <begin position="25"/>
        <end position="578"/>
    </location>
</feature>
<evidence type="ECO:0000256" key="1">
    <source>
        <dbReference type="SAM" id="SignalP"/>
    </source>
</evidence>
<gene>
    <name evidence="2" type="ORF">B0B51_03975</name>
</gene>
<sequence>MSHKSLALAVLASVACGLSAHAYADDDDDDDAARPPRAKHVVLISVDGLHQADLDWYVGTHPASTLARLVRQGVAYRNARTPFPSDSFPGMVGQVTGGNPKTTGVYYDDAYSRGLLPAGIAAANCHTAKPGAEVFYAEVIARDMNRLDSGQGIHGLYADFSKIFQLTGQARDLIDPATLPVSPQTCAPVYPHQYLKVNTVFEVAHQHGLRTAWSDKHAAYEILNGPSGSGIDDLFAPEINSSVTDPSLPAGPGPDWTKDNTDTQRYDSFKVQAVLNWLKGHDHAGNGTPGVPAILGMNFQAVSTAQKLNTSSYYPDPSNPANKVAGGLGGYVQNGPVPGPVLQSALAFVDGKLGEIVMAADPSSTVVILSAKHGQSPRSRADLTIVNDGDMIDALNCAWEKYAATCKDPSLPHLVAHAMDDDGILMWLNDRSPAALAFAKRFLLGYAGTGVGSDAAGNAVAKPFTQAGASRIVVGEEAADLFGTRPGDERVPDLVGIAQQGTVWAGSKLSKIAEHGGFRPENRHVPIVVWGAGIGADVVDEPVATNQIAPTLLSLLGLKPRALQAVQAEGTRRLPHLR</sequence>
<dbReference type="PROSITE" id="PS51257">
    <property type="entry name" value="PROKAR_LIPOPROTEIN"/>
    <property type="match status" value="1"/>
</dbReference>
<proteinExistence type="predicted"/>
<dbReference type="SUPFAM" id="SSF53649">
    <property type="entry name" value="Alkaline phosphatase-like"/>
    <property type="match status" value="1"/>
</dbReference>
<dbReference type="InterPro" id="IPR017850">
    <property type="entry name" value="Alkaline_phosphatase_core_sf"/>
</dbReference>
<keyword evidence="1" id="KW-0732">Signal</keyword>
<name>A0A1U9VG36_9RALS</name>
<feature type="signal peptide" evidence="1">
    <location>
        <begin position="1"/>
        <end position="24"/>
    </location>
</feature>
<dbReference type="AlphaFoldDB" id="A0A1U9VG36"/>
<evidence type="ECO:0000313" key="2">
    <source>
        <dbReference type="EMBL" id="AQW29253.1"/>
    </source>
</evidence>
<evidence type="ECO:0000313" key="3">
    <source>
        <dbReference type="Proteomes" id="UP000189628"/>
    </source>
</evidence>
<reference evidence="2 3" key="1">
    <citation type="submission" date="2017-02" db="EMBL/GenBank/DDBJ databases">
        <title>Blood Disease Bacterium A2-HR MARDI.</title>
        <authorList>
            <person name="Badrun R."/>
            <person name="Abu Bakar N."/>
            <person name="Laboh R."/>
        </authorList>
    </citation>
    <scope>NUCLEOTIDE SEQUENCE [LARGE SCALE GENOMIC DNA]</scope>
    <source>
        <strain evidence="2 3">A2-HR MARDI</strain>
    </source>
</reference>
<accession>A0A1U9VG36</accession>
<dbReference type="Proteomes" id="UP000189628">
    <property type="component" value="Chromosome"/>
</dbReference>
<dbReference type="Gene3D" id="3.40.720.10">
    <property type="entry name" value="Alkaline Phosphatase, subunit A"/>
    <property type="match status" value="2"/>
</dbReference>
<protein>
    <submittedName>
        <fullName evidence="2">Phosphodiesterase</fullName>
    </submittedName>
</protein>